<name>A0A2T4ICJ6_9RHOO</name>
<dbReference type="RefSeq" id="WP_107494272.1">
    <property type="nucleotide sequence ID" value="NZ_PZKC01000012.1"/>
</dbReference>
<evidence type="ECO:0000256" key="1">
    <source>
        <dbReference type="SAM" id="MobiDB-lite"/>
    </source>
</evidence>
<organism evidence="4 5">
    <name type="scientific">Pseudothauera lacus</name>
    <dbReference type="NCBI Taxonomy" id="2136175"/>
    <lineage>
        <taxon>Bacteria</taxon>
        <taxon>Pseudomonadati</taxon>
        <taxon>Pseudomonadota</taxon>
        <taxon>Betaproteobacteria</taxon>
        <taxon>Rhodocyclales</taxon>
        <taxon>Zoogloeaceae</taxon>
        <taxon>Pseudothauera</taxon>
    </lineage>
</organism>
<dbReference type="AlphaFoldDB" id="A0A2T4ICJ6"/>
<protein>
    <submittedName>
        <fullName evidence="4">DUF4124 domain-containing protein</fullName>
    </submittedName>
</protein>
<comment type="caution">
    <text evidence="4">The sequence shown here is derived from an EMBL/GenBank/DDBJ whole genome shotgun (WGS) entry which is preliminary data.</text>
</comment>
<evidence type="ECO:0000259" key="3">
    <source>
        <dbReference type="Pfam" id="PF13511"/>
    </source>
</evidence>
<keyword evidence="2" id="KW-0732">Signal</keyword>
<keyword evidence="5" id="KW-1185">Reference proteome</keyword>
<dbReference type="EMBL" id="PZKC01000012">
    <property type="protein sequence ID" value="PTD95490.1"/>
    <property type="molecule type" value="Genomic_DNA"/>
</dbReference>
<dbReference type="InterPro" id="IPR025392">
    <property type="entry name" value="DUF4124"/>
</dbReference>
<evidence type="ECO:0000256" key="2">
    <source>
        <dbReference type="SAM" id="SignalP"/>
    </source>
</evidence>
<feature type="domain" description="DUF4124" evidence="3">
    <location>
        <begin position="10"/>
        <end position="72"/>
    </location>
</feature>
<feature type="signal peptide" evidence="2">
    <location>
        <begin position="1"/>
        <end position="21"/>
    </location>
</feature>
<dbReference type="OrthoDB" id="5298561at2"/>
<feature type="region of interest" description="Disordered" evidence="1">
    <location>
        <begin position="53"/>
        <end position="96"/>
    </location>
</feature>
<dbReference type="Pfam" id="PF13511">
    <property type="entry name" value="DUF4124"/>
    <property type="match status" value="1"/>
</dbReference>
<reference evidence="4 5" key="2">
    <citation type="submission" date="2018-04" db="EMBL/GenBank/DDBJ databases">
        <title>Thauera lacus sp. nov., isolated from an saline lake in Inner Mongolia, China.</title>
        <authorList>
            <person name="Liang Q.-Y."/>
        </authorList>
    </citation>
    <scope>NUCLEOTIDE SEQUENCE [LARGE SCALE GENOMIC DNA]</scope>
    <source>
        <strain evidence="4 5">D20</strain>
    </source>
</reference>
<proteinExistence type="predicted"/>
<feature type="compositionally biased region" description="Pro residues" evidence="1">
    <location>
        <begin position="62"/>
        <end position="76"/>
    </location>
</feature>
<feature type="chain" id="PRO_5015604645" evidence="2">
    <location>
        <begin position="22"/>
        <end position="164"/>
    </location>
</feature>
<reference evidence="4 5" key="1">
    <citation type="submission" date="2018-03" db="EMBL/GenBank/DDBJ databases">
        <authorList>
            <person name="Keele B.F."/>
        </authorList>
    </citation>
    <scope>NUCLEOTIDE SEQUENCE [LARGE SCALE GENOMIC DNA]</scope>
    <source>
        <strain evidence="4 5">D20</strain>
    </source>
</reference>
<accession>A0A2T4ICJ6</accession>
<evidence type="ECO:0000313" key="4">
    <source>
        <dbReference type="EMBL" id="PTD95490.1"/>
    </source>
</evidence>
<sequence length="164" mass="17954">MNLPTRLLLLLTALLAAPAHAQVYKCVDAEGRVTYTNDRGAARGNCTVLSDDQRVSTVPAPASTPAPATTPAPPATTPGDFPRVTPGDQRARDGTRRQILEGELATEQAALAEAQAALTEQEGIRHGNERNYQRVLDRLQPFKDKVELHQRNIEAIQRELRSLR</sequence>
<gene>
    <name evidence="4" type="ORF">C8261_13600</name>
</gene>
<dbReference type="Proteomes" id="UP000241193">
    <property type="component" value="Unassembled WGS sequence"/>
</dbReference>
<evidence type="ECO:0000313" key="5">
    <source>
        <dbReference type="Proteomes" id="UP000241193"/>
    </source>
</evidence>